<keyword evidence="5" id="KW-0788">Thiol protease</keyword>
<keyword evidence="3 7" id="KW-0732">Signal</keyword>
<protein>
    <submittedName>
        <fullName evidence="9">C40 family peptidase</fullName>
    </submittedName>
</protein>
<feature type="domain" description="NlpC/P60" evidence="8">
    <location>
        <begin position="308"/>
        <end position="421"/>
    </location>
</feature>
<comment type="caution">
    <text evidence="9">The sequence shown here is derived from an EMBL/GenBank/DDBJ whole genome shotgun (WGS) entry which is preliminary data.</text>
</comment>
<dbReference type="SUPFAM" id="SSF54001">
    <property type="entry name" value="Cysteine proteinases"/>
    <property type="match status" value="1"/>
</dbReference>
<evidence type="ECO:0000256" key="5">
    <source>
        <dbReference type="ARBA" id="ARBA00022807"/>
    </source>
</evidence>
<comment type="similarity">
    <text evidence="1">Belongs to the peptidase C40 family.</text>
</comment>
<feature type="coiled-coil region" evidence="6">
    <location>
        <begin position="25"/>
        <end position="101"/>
    </location>
</feature>
<evidence type="ECO:0000256" key="4">
    <source>
        <dbReference type="ARBA" id="ARBA00022801"/>
    </source>
</evidence>
<evidence type="ECO:0000256" key="1">
    <source>
        <dbReference type="ARBA" id="ARBA00007074"/>
    </source>
</evidence>
<evidence type="ECO:0000256" key="6">
    <source>
        <dbReference type="SAM" id="Coils"/>
    </source>
</evidence>
<dbReference type="InterPro" id="IPR038765">
    <property type="entry name" value="Papain-like_cys_pep_sf"/>
</dbReference>
<keyword evidence="2" id="KW-0645">Protease</keyword>
<proteinExistence type="inferred from homology"/>
<dbReference type="InterPro" id="IPR057309">
    <property type="entry name" value="PcsB_CC"/>
</dbReference>
<dbReference type="AlphaFoldDB" id="A0A8I0AC64"/>
<dbReference type="Gene3D" id="3.90.1720.10">
    <property type="entry name" value="endopeptidase domain like (from Nostoc punctiforme)"/>
    <property type="match status" value="1"/>
</dbReference>
<keyword evidence="10" id="KW-1185">Reference proteome</keyword>
<feature type="signal peptide" evidence="7">
    <location>
        <begin position="1"/>
        <end position="26"/>
    </location>
</feature>
<evidence type="ECO:0000256" key="3">
    <source>
        <dbReference type="ARBA" id="ARBA00022729"/>
    </source>
</evidence>
<name>A0A8I0AC64_9CLOT</name>
<dbReference type="Proteomes" id="UP000662088">
    <property type="component" value="Unassembled WGS sequence"/>
</dbReference>
<organism evidence="9 10">
    <name type="scientific">Clostridium lentum</name>
    <dbReference type="NCBI Taxonomy" id="2763037"/>
    <lineage>
        <taxon>Bacteria</taxon>
        <taxon>Bacillati</taxon>
        <taxon>Bacillota</taxon>
        <taxon>Clostridia</taxon>
        <taxon>Eubacteriales</taxon>
        <taxon>Clostridiaceae</taxon>
        <taxon>Clostridium</taxon>
    </lineage>
</organism>
<dbReference type="GO" id="GO:0006508">
    <property type="term" value="P:proteolysis"/>
    <property type="evidence" value="ECO:0007669"/>
    <property type="project" value="UniProtKB-KW"/>
</dbReference>
<keyword evidence="4" id="KW-0378">Hydrolase</keyword>
<dbReference type="Pfam" id="PF24568">
    <property type="entry name" value="CC_PcsB"/>
    <property type="match status" value="1"/>
</dbReference>
<dbReference type="EMBL" id="JACOOQ010000003">
    <property type="protein sequence ID" value="MBC5639442.1"/>
    <property type="molecule type" value="Genomic_DNA"/>
</dbReference>
<accession>A0A8I0AC64</accession>
<gene>
    <name evidence="9" type="ORF">H8R92_03155</name>
</gene>
<dbReference type="PANTHER" id="PTHR47359:SF3">
    <property type="entry name" value="NLP_P60 DOMAIN-CONTAINING PROTEIN-RELATED"/>
    <property type="match status" value="1"/>
</dbReference>
<dbReference type="GO" id="GO:0008234">
    <property type="term" value="F:cysteine-type peptidase activity"/>
    <property type="evidence" value="ECO:0007669"/>
    <property type="project" value="UniProtKB-KW"/>
</dbReference>
<evidence type="ECO:0000313" key="9">
    <source>
        <dbReference type="EMBL" id="MBC5639442.1"/>
    </source>
</evidence>
<dbReference type="InterPro" id="IPR000064">
    <property type="entry name" value="NLP_P60_dom"/>
</dbReference>
<dbReference type="Pfam" id="PF00877">
    <property type="entry name" value="NLPC_P60"/>
    <property type="match status" value="1"/>
</dbReference>
<evidence type="ECO:0000313" key="10">
    <source>
        <dbReference type="Proteomes" id="UP000662088"/>
    </source>
</evidence>
<dbReference type="RefSeq" id="WP_186834711.1">
    <property type="nucleotide sequence ID" value="NZ_JACOOQ010000003.1"/>
</dbReference>
<dbReference type="SUPFAM" id="SSF90257">
    <property type="entry name" value="Myosin rod fragments"/>
    <property type="match status" value="1"/>
</dbReference>
<dbReference type="PANTHER" id="PTHR47359">
    <property type="entry name" value="PEPTIDOGLYCAN DL-ENDOPEPTIDASE CWLO"/>
    <property type="match status" value="1"/>
</dbReference>
<dbReference type="Gene3D" id="6.10.250.3150">
    <property type="match status" value="1"/>
</dbReference>
<keyword evidence="6" id="KW-0175">Coiled coil</keyword>
<dbReference type="InterPro" id="IPR051794">
    <property type="entry name" value="PG_Endopeptidase_C40"/>
</dbReference>
<feature type="chain" id="PRO_5034551937" evidence="7">
    <location>
        <begin position="27"/>
        <end position="421"/>
    </location>
</feature>
<dbReference type="PROSITE" id="PS51935">
    <property type="entry name" value="NLPC_P60"/>
    <property type="match status" value="1"/>
</dbReference>
<evidence type="ECO:0000256" key="2">
    <source>
        <dbReference type="ARBA" id="ARBA00022670"/>
    </source>
</evidence>
<sequence length="421" mass="47892">MNNKRIISFLLAVGVVVSSISSVTFADVEEDVINAQAKYEEYQKNVDKMTEEIVKFNSEIEQCLGNIEDAESELSTLNLQIQNNELKIKGLEEQIKEREKIKDKRLREYQKNGGNINYATLIFQAENIMDLLDKMYVTTKLIRMDREIADSINEDKKELSNILEQQELNKQTIQELLVTLEEDKILLEEKKKEQEELLTELKEEQKKFGVEVLEVAEMALLKVQEDVINDSGSSISSLKGAISQLQALKENQLTMEGPKNKVDSLINAANERISYLEEQARLEAERIAQEESSKNQTPDYWFEIKGEIATGQDIVNYAYNFLGRPYVWGAVGPDTFDCSGFTSYVYRHCAGIEITRTTYTQINVGVPVSYNNMQPGDLVFTYNNEHVGIYVGGGMYINATYPGSTVRVTPVTNFYAARRVL</sequence>
<reference evidence="9" key="1">
    <citation type="submission" date="2020-08" db="EMBL/GenBank/DDBJ databases">
        <title>Genome public.</title>
        <authorList>
            <person name="Liu C."/>
            <person name="Sun Q."/>
        </authorList>
    </citation>
    <scope>NUCLEOTIDE SEQUENCE</scope>
    <source>
        <strain evidence="9">NSJ-42</strain>
    </source>
</reference>
<evidence type="ECO:0000259" key="8">
    <source>
        <dbReference type="PROSITE" id="PS51935"/>
    </source>
</evidence>
<feature type="coiled-coil region" evidence="6">
    <location>
        <begin position="149"/>
        <end position="211"/>
    </location>
</feature>
<evidence type="ECO:0000256" key="7">
    <source>
        <dbReference type="SAM" id="SignalP"/>
    </source>
</evidence>